<evidence type="ECO:0000313" key="1">
    <source>
        <dbReference type="EMBL" id="WAR29998.1"/>
    </source>
</evidence>
<keyword evidence="2" id="KW-1185">Reference proteome</keyword>
<name>A0ABY7G6F4_MYAAR</name>
<evidence type="ECO:0000313" key="2">
    <source>
        <dbReference type="Proteomes" id="UP001164746"/>
    </source>
</evidence>
<gene>
    <name evidence="1" type="ORF">MAR_003566</name>
</gene>
<organism evidence="1 2">
    <name type="scientific">Mya arenaria</name>
    <name type="common">Soft-shell clam</name>
    <dbReference type="NCBI Taxonomy" id="6604"/>
    <lineage>
        <taxon>Eukaryota</taxon>
        <taxon>Metazoa</taxon>
        <taxon>Spiralia</taxon>
        <taxon>Lophotrochozoa</taxon>
        <taxon>Mollusca</taxon>
        <taxon>Bivalvia</taxon>
        <taxon>Autobranchia</taxon>
        <taxon>Heteroconchia</taxon>
        <taxon>Euheterodonta</taxon>
        <taxon>Imparidentia</taxon>
        <taxon>Neoheterodontei</taxon>
        <taxon>Myida</taxon>
        <taxon>Myoidea</taxon>
        <taxon>Myidae</taxon>
        <taxon>Mya</taxon>
    </lineage>
</organism>
<dbReference type="Proteomes" id="UP001164746">
    <property type="component" value="Chromosome 16"/>
</dbReference>
<proteinExistence type="predicted"/>
<reference evidence="1" key="1">
    <citation type="submission" date="2022-11" db="EMBL/GenBank/DDBJ databases">
        <title>Centuries of genome instability and evolution in soft-shell clam transmissible cancer (bioRxiv).</title>
        <authorList>
            <person name="Hart S.F.M."/>
            <person name="Yonemitsu M.A."/>
            <person name="Giersch R.M."/>
            <person name="Beal B.F."/>
            <person name="Arriagada G."/>
            <person name="Davis B.W."/>
            <person name="Ostrander E.A."/>
            <person name="Goff S.P."/>
            <person name="Metzger M.J."/>
        </authorList>
    </citation>
    <scope>NUCLEOTIDE SEQUENCE</scope>
    <source>
        <strain evidence="1">MELC-2E11</strain>
        <tissue evidence="1">Siphon/mantle</tissue>
    </source>
</reference>
<accession>A0ABY7G6F4</accession>
<dbReference type="EMBL" id="CP111027">
    <property type="protein sequence ID" value="WAR29998.1"/>
    <property type="molecule type" value="Genomic_DNA"/>
</dbReference>
<protein>
    <submittedName>
        <fullName evidence="1">Uncharacterized protein</fullName>
    </submittedName>
</protein>
<sequence length="34" mass="3813">MTAVTTTVHVKTDRRASTGVEIGVPRIIWRRAAY</sequence>